<evidence type="ECO:0000313" key="1">
    <source>
        <dbReference type="EMBL" id="KAH8012337.1"/>
    </source>
</evidence>
<name>A0ACB8G001_9SAUR</name>
<keyword evidence="2" id="KW-1185">Reference proteome</keyword>
<gene>
    <name evidence="1" type="ORF">K3G42_016467</name>
</gene>
<evidence type="ECO:0000313" key="2">
    <source>
        <dbReference type="Proteomes" id="UP000827872"/>
    </source>
</evidence>
<proteinExistence type="predicted"/>
<sequence>MFIWLADLCDSPSLPLSLQQNSNYISSKGFSFLLSPSLQIPRILKAELSQCGFELATPHSTCIKDQKAALLSAGVLTFYKNAGVKSKKNPTAIWLSCEPRSPLKSLN</sequence>
<accession>A0ACB8G001</accession>
<comment type="caution">
    <text evidence="1">The sequence shown here is derived from an EMBL/GenBank/DDBJ whole genome shotgun (WGS) entry which is preliminary data.</text>
</comment>
<dbReference type="Proteomes" id="UP000827872">
    <property type="component" value="Linkage Group LG13"/>
</dbReference>
<organism evidence="1 2">
    <name type="scientific">Sphaerodactylus townsendi</name>
    <dbReference type="NCBI Taxonomy" id="933632"/>
    <lineage>
        <taxon>Eukaryota</taxon>
        <taxon>Metazoa</taxon>
        <taxon>Chordata</taxon>
        <taxon>Craniata</taxon>
        <taxon>Vertebrata</taxon>
        <taxon>Euteleostomi</taxon>
        <taxon>Lepidosauria</taxon>
        <taxon>Squamata</taxon>
        <taxon>Bifurcata</taxon>
        <taxon>Gekkota</taxon>
        <taxon>Sphaerodactylidae</taxon>
        <taxon>Sphaerodactylus</taxon>
    </lineage>
</organism>
<dbReference type="EMBL" id="CM037626">
    <property type="protein sequence ID" value="KAH8012337.1"/>
    <property type="molecule type" value="Genomic_DNA"/>
</dbReference>
<reference evidence="1" key="1">
    <citation type="submission" date="2021-08" db="EMBL/GenBank/DDBJ databases">
        <title>The first chromosome-level gecko genome reveals the dynamic sex chromosomes of Neotropical dwarf geckos (Sphaerodactylidae: Sphaerodactylus).</title>
        <authorList>
            <person name="Pinto B.J."/>
            <person name="Keating S.E."/>
            <person name="Gamble T."/>
        </authorList>
    </citation>
    <scope>NUCLEOTIDE SEQUENCE</scope>
    <source>
        <strain evidence="1">TG3544</strain>
    </source>
</reference>
<protein>
    <submittedName>
        <fullName evidence="1">Uncharacterized protein</fullName>
    </submittedName>
</protein>